<dbReference type="OrthoDB" id="2269034at2759"/>
<dbReference type="AlphaFoldDB" id="A0A9P6D459"/>
<reference evidence="2" key="1">
    <citation type="submission" date="2020-11" db="EMBL/GenBank/DDBJ databases">
        <authorList>
            <consortium name="DOE Joint Genome Institute"/>
            <person name="Ahrendt S."/>
            <person name="Riley R."/>
            <person name="Andreopoulos W."/>
            <person name="Labutti K."/>
            <person name="Pangilinan J."/>
            <person name="Ruiz-Duenas F.J."/>
            <person name="Barrasa J.M."/>
            <person name="Sanchez-Garcia M."/>
            <person name="Camarero S."/>
            <person name="Miyauchi S."/>
            <person name="Serrano A."/>
            <person name="Linde D."/>
            <person name="Babiker R."/>
            <person name="Drula E."/>
            <person name="Ayuso-Fernandez I."/>
            <person name="Pacheco R."/>
            <person name="Padilla G."/>
            <person name="Ferreira P."/>
            <person name="Barriuso J."/>
            <person name="Kellner H."/>
            <person name="Castanera R."/>
            <person name="Alfaro M."/>
            <person name="Ramirez L."/>
            <person name="Pisabarro A.G."/>
            <person name="Kuo A."/>
            <person name="Tritt A."/>
            <person name="Lipzen A."/>
            <person name="He G."/>
            <person name="Yan M."/>
            <person name="Ng V."/>
            <person name="Cullen D."/>
            <person name="Martin F."/>
            <person name="Rosso M.-N."/>
            <person name="Henrissat B."/>
            <person name="Hibbett D."/>
            <person name="Martinez A.T."/>
            <person name="Grigoriev I.V."/>
        </authorList>
    </citation>
    <scope>NUCLEOTIDE SEQUENCE</scope>
    <source>
        <strain evidence="2">CIRM-BRFM 674</strain>
    </source>
</reference>
<feature type="region of interest" description="Disordered" evidence="1">
    <location>
        <begin position="23"/>
        <end position="42"/>
    </location>
</feature>
<organism evidence="2 3">
    <name type="scientific">Pholiota conissans</name>
    <dbReference type="NCBI Taxonomy" id="109636"/>
    <lineage>
        <taxon>Eukaryota</taxon>
        <taxon>Fungi</taxon>
        <taxon>Dikarya</taxon>
        <taxon>Basidiomycota</taxon>
        <taxon>Agaricomycotina</taxon>
        <taxon>Agaricomycetes</taxon>
        <taxon>Agaricomycetidae</taxon>
        <taxon>Agaricales</taxon>
        <taxon>Agaricineae</taxon>
        <taxon>Strophariaceae</taxon>
        <taxon>Pholiota</taxon>
    </lineage>
</organism>
<dbReference type="Proteomes" id="UP000807469">
    <property type="component" value="Unassembled WGS sequence"/>
</dbReference>
<proteinExistence type="predicted"/>
<gene>
    <name evidence="2" type="ORF">BDN70DRAFT_963222</name>
</gene>
<keyword evidence="3" id="KW-1185">Reference proteome</keyword>
<dbReference type="Gene3D" id="1.20.1280.50">
    <property type="match status" value="1"/>
</dbReference>
<evidence type="ECO:0008006" key="4">
    <source>
        <dbReference type="Google" id="ProtNLM"/>
    </source>
</evidence>
<dbReference type="EMBL" id="MU155157">
    <property type="protein sequence ID" value="KAF9483144.1"/>
    <property type="molecule type" value="Genomic_DNA"/>
</dbReference>
<name>A0A9P6D459_9AGAR</name>
<comment type="caution">
    <text evidence="2">The sequence shown here is derived from an EMBL/GenBank/DDBJ whole genome shotgun (WGS) entry which is preliminary data.</text>
</comment>
<accession>A0A9P6D459</accession>
<evidence type="ECO:0000313" key="2">
    <source>
        <dbReference type="EMBL" id="KAF9483144.1"/>
    </source>
</evidence>
<evidence type="ECO:0000256" key="1">
    <source>
        <dbReference type="SAM" id="MobiDB-lite"/>
    </source>
</evidence>
<evidence type="ECO:0000313" key="3">
    <source>
        <dbReference type="Proteomes" id="UP000807469"/>
    </source>
</evidence>
<sequence>MEDIQHDGSEAGAQMVKARGLETASPHPLQAQAGYEGKKGPTERVPPEIITMIFKFNMPEDTVLYNLSVVPSTAKLKYALSAPLALSAICQRWRDIARATPQLWTHVPLRPGSANAHSLPGLAEDWLRLSGSRLPLSIDVYVEIEEVGVEDLQKLVQVISPYCARWSHVIYRGFYANLANILNNGADLGQLKSLRLAMAFEVEEWRRYDNLASKLQNLSVGYKPPKDRRP</sequence>
<protein>
    <recommendedName>
        <fullName evidence="4">F-box domain-containing protein</fullName>
    </recommendedName>
</protein>